<sequence>MPARTPTKNGDEAASGLPVLIFVHGDSFAYGTGNAYDLSFLASYGSLVAVTLNYRLGLLGKSFTASLVFLHSGERMLQLPG</sequence>
<dbReference type="InterPro" id="IPR029058">
    <property type="entry name" value="AB_hydrolase_fold"/>
</dbReference>
<reference evidence="3 4" key="1">
    <citation type="submission" date="2018-11" db="EMBL/GenBank/DDBJ databases">
        <authorList>
            <consortium name="Pathogen Informatics"/>
        </authorList>
    </citation>
    <scope>NUCLEOTIDE SEQUENCE [LARGE SCALE GENOMIC DNA]</scope>
</reference>
<name>A0A3P7LL29_DIBLA</name>
<dbReference type="OrthoDB" id="408631at2759"/>
<comment type="similarity">
    <text evidence="1">Belongs to the type-B carboxylesterase/lipase family.</text>
</comment>
<keyword evidence="4" id="KW-1185">Reference proteome</keyword>
<dbReference type="SUPFAM" id="SSF53474">
    <property type="entry name" value="alpha/beta-Hydrolases"/>
    <property type="match status" value="1"/>
</dbReference>
<proteinExistence type="inferred from homology"/>
<dbReference type="Proteomes" id="UP000281553">
    <property type="component" value="Unassembled WGS sequence"/>
</dbReference>
<evidence type="ECO:0000313" key="3">
    <source>
        <dbReference type="EMBL" id="VDN12447.1"/>
    </source>
</evidence>
<dbReference type="AlphaFoldDB" id="A0A3P7LL29"/>
<gene>
    <name evidence="3" type="ORF">DILT_LOCUS8278</name>
</gene>
<evidence type="ECO:0000313" key="4">
    <source>
        <dbReference type="Proteomes" id="UP000281553"/>
    </source>
</evidence>
<evidence type="ECO:0000259" key="2">
    <source>
        <dbReference type="Pfam" id="PF00135"/>
    </source>
</evidence>
<dbReference type="Gene3D" id="3.40.50.1820">
    <property type="entry name" value="alpha/beta hydrolase"/>
    <property type="match status" value="1"/>
</dbReference>
<protein>
    <recommendedName>
        <fullName evidence="2">Carboxylesterase type B domain-containing protein</fullName>
    </recommendedName>
</protein>
<dbReference type="EMBL" id="UYRU01053921">
    <property type="protein sequence ID" value="VDN12447.1"/>
    <property type="molecule type" value="Genomic_DNA"/>
</dbReference>
<accession>A0A3P7LL29</accession>
<dbReference type="InterPro" id="IPR051093">
    <property type="entry name" value="Neuroligin/BSAL"/>
</dbReference>
<dbReference type="PANTHER" id="PTHR43903">
    <property type="entry name" value="NEUROLIGIN"/>
    <property type="match status" value="1"/>
</dbReference>
<organism evidence="3 4">
    <name type="scientific">Dibothriocephalus latus</name>
    <name type="common">Fish tapeworm</name>
    <name type="synonym">Diphyllobothrium latum</name>
    <dbReference type="NCBI Taxonomy" id="60516"/>
    <lineage>
        <taxon>Eukaryota</taxon>
        <taxon>Metazoa</taxon>
        <taxon>Spiralia</taxon>
        <taxon>Lophotrochozoa</taxon>
        <taxon>Platyhelminthes</taxon>
        <taxon>Cestoda</taxon>
        <taxon>Eucestoda</taxon>
        <taxon>Diphyllobothriidea</taxon>
        <taxon>Diphyllobothriidae</taxon>
        <taxon>Dibothriocephalus</taxon>
    </lineage>
</organism>
<feature type="domain" description="Carboxylesterase type B" evidence="2">
    <location>
        <begin position="6"/>
        <end position="60"/>
    </location>
</feature>
<evidence type="ECO:0000256" key="1">
    <source>
        <dbReference type="ARBA" id="ARBA00005964"/>
    </source>
</evidence>
<dbReference type="Pfam" id="PF00135">
    <property type="entry name" value="COesterase"/>
    <property type="match status" value="1"/>
</dbReference>
<dbReference type="InterPro" id="IPR002018">
    <property type="entry name" value="CarbesteraseB"/>
</dbReference>